<keyword evidence="2" id="KW-1185">Reference proteome</keyword>
<organism evidence="1 2">
    <name type="scientific">Vigna mungo</name>
    <name type="common">Black gram</name>
    <name type="synonym">Phaseolus mungo</name>
    <dbReference type="NCBI Taxonomy" id="3915"/>
    <lineage>
        <taxon>Eukaryota</taxon>
        <taxon>Viridiplantae</taxon>
        <taxon>Streptophyta</taxon>
        <taxon>Embryophyta</taxon>
        <taxon>Tracheophyta</taxon>
        <taxon>Spermatophyta</taxon>
        <taxon>Magnoliopsida</taxon>
        <taxon>eudicotyledons</taxon>
        <taxon>Gunneridae</taxon>
        <taxon>Pentapetalae</taxon>
        <taxon>rosids</taxon>
        <taxon>fabids</taxon>
        <taxon>Fabales</taxon>
        <taxon>Fabaceae</taxon>
        <taxon>Papilionoideae</taxon>
        <taxon>50 kb inversion clade</taxon>
        <taxon>NPAAA clade</taxon>
        <taxon>indigoferoid/millettioid clade</taxon>
        <taxon>Phaseoleae</taxon>
        <taxon>Vigna</taxon>
    </lineage>
</organism>
<name>A0AAQ3RJB7_VIGMU</name>
<gene>
    <name evidence="1" type="ORF">V8G54_032983</name>
</gene>
<evidence type="ECO:0000313" key="1">
    <source>
        <dbReference type="EMBL" id="WVY93895.1"/>
    </source>
</evidence>
<dbReference type="AlphaFoldDB" id="A0AAQ3RJB7"/>
<dbReference type="EMBL" id="CP144691">
    <property type="protein sequence ID" value="WVY93895.1"/>
    <property type="molecule type" value="Genomic_DNA"/>
</dbReference>
<protein>
    <submittedName>
        <fullName evidence="1">Uncharacterized protein</fullName>
    </submittedName>
</protein>
<evidence type="ECO:0000313" key="2">
    <source>
        <dbReference type="Proteomes" id="UP001374535"/>
    </source>
</evidence>
<reference evidence="1 2" key="1">
    <citation type="journal article" date="2023" name="Life. Sci Alliance">
        <title>Evolutionary insights into 3D genome organization and epigenetic landscape of Vigna mungo.</title>
        <authorList>
            <person name="Junaid A."/>
            <person name="Singh B."/>
            <person name="Bhatia S."/>
        </authorList>
    </citation>
    <scope>NUCLEOTIDE SEQUENCE [LARGE SCALE GENOMIC DNA]</scope>
    <source>
        <strain evidence="1">Urdbean</strain>
    </source>
</reference>
<sequence>MGNILSYKWSSVEFPRESSLIYTSLFDKSKRSIFRLSVSPERALIRLADSLCDDHPVRSLYVEITAERNNNNKNKGCFNFGVVRVVEDGACGQTVRDTEHFTNLCGKKSCFYGVMRKSGSENLNSAEKKVTWWEFVHSYKVTLTSHVRYSVMIKCDEVRGLCAEFIGPFKCEGEVSREGLLKQCFSAYSLVRLSDVKGKPPKALNAFVESGFTGKEYILFKPEEKARRVKIINTDANFNGSGNGSEYHNCNIIMKYEAKGTN</sequence>
<dbReference type="Proteomes" id="UP001374535">
    <property type="component" value="Chromosome 10"/>
</dbReference>
<proteinExistence type="predicted"/>
<accession>A0AAQ3RJB7</accession>